<gene>
    <name evidence="1" type="ORF">ALQ30_200655</name>
</gene>
<protein>
    <submittedName>
        <fullName evidence="1">Uncharacterized protein</fullName>
    </submittedName>
</protein>
<evidence type="ECO:0000313" key="1">
    <source>
        <dbReference type="EMBL" id="RMO97942.1"/>
    </source>
</evidence>
<name>A0A3M3ZTJ6_9PSED</name>
<evidence type="ECO:0000313" key="2">
    <source>
        <dbReference type="Proteomes" id="UP000281604"/>
    </source>
</evidence>
<accession>A0A3M3ZTJ6</accession>
<dbReference type="RefSeq" id="WP_122290710.1">
    <property type="nucleotide sequence ID" value="NZ_RBQE01000530.1"/>
</dbReference>
<dbReference type="EMBL" id="RBQE01000530">
    <property type="protein sequence ID" value="RMO97942.1"/>
    <property type="molecule type" value="Genomic_DNA"/>
</dbReference>
<organism evidence="1 2">
    <name type="scientific">Pseudomonas syringae pv. persicae</name>
    <dbReference type="NCBI Taxonomy" id="237306"/>
    <lineage>
        <taxon>Bacteria</taxon>
        <taxon>Pseudomonadati</taxon>
        <taxon>Pseudomonadota</taxon>
        <taxon>Gammaproteobacteria</taxon>
        <taxon>Pseudomonadales</taxon>
        <taxon>Pseudomonadaceae</taxon>
        <taxon>Pseudomonas</taxon>
    </lineage>
</organism>
<sequence>MARAKKTHTAELVKVSAEFPALIDAMEAEIQALSYSMARLDKAGRIYASEHWRKGKDGEPKYFYLLYVQKPGEARKREYIGCDLRKIKKARAAIKRGREYDELRTKLLELEDRIYHVQHAMSEARRYLTSERRSYSY</sequence>
<comment type="caution">
    <text evidence="1">The sequence shown here is derived from an EMBL/GenBank/DDBJ whole genome shotgun (WGS) entry which is preliminary data.</text>
</comment>
<proteinExistence type="predicted"/>
<dbReference type="Proteomes" id="UP000281604">
    <property type="component" value="Unassembled WGS sequence"/>
</dbReference>
<reference evidence="1 2" key="1">
    <citation type="submission" date="2018-08" db="EMBL/GenBank/DDBJ databases">
        <title>Recombination of ecologically and evolutionarily significant loci maintains genetic cohesion in the Pseudomonas syringae species complex.</title>
        <authorList>
            <person name="Dillon M."/>
            <person name="Thakur S."/>
            <person name="Almeida R.N.D."/>
            <person name="Weir B.S."/>
            <person name="Guttman D.S."/>
        </authorList>
    </citation>
    <scope>NUCLEOTIDE SEQUENCE [LARGE SCALE GENOMIC DNA]</scope>
    <source>
        <strain evidence="1 2">ICMP 3706</strain>
    </source>
</reference>
<dbReference type="AlphaFoldDB" id="A0A3M3ZTJ6"/>